<accession>A0A4R2KJT8</accession>
<dbReference type="AlphaFoldDB" id="A0A4R2KJT8"/>
<organism evidence="2 3">
    <name type="scientific">Rhodovulum euryhalinum</name>
    <dbReference type="NCBI Taxonomy" id="35805"/>
    <lineage>
        <taxon>Bacteria</taxon>
        <taxon>Pseudomonadati</taxon>
        <taxon>Pseudomonadota</taxon>
        <taxon>Alphaproteobacteria</taxon>
        <taxon>Rhodobacterales</taxon>
        <taxon>Paracoccaceae</taxon>
        <taxon>Rhodovulum</taxon>
    </lineage>
</organism>
<feature type="region of interest" description="Disordered" evidence="1">
    <location>
        <begin position="360"/>
        <end position="431"/>
    </location>
</feature>
<comment type="caution">
    <text evidence="2">The sequence shown here is derived from an EMBL/GenBank/DDBJ whole genome shotgun (WGS) entry which is preliminary data.</text>
</comment>
<feature type="region of interest" description="Disordered" evidence="1">
    <location>
        <begin position="117"/>
        <end position="140"/>
    </location>
</feature>
<name>A0A4R2KJT8_9RHOB</name>
<feature type="compositionally biased region" description="Low complexity" evidence="1">
    <location>
        <begin position="211"/>
        <end position="226"/>
    </location>
</feature>
<dbReference type="Proteomes" id="UP000295142">
    <property type="component" value="Unassembled WGS sequence"/>
</dbReference>
<protein>
    <submittedName>
        <fullName evidence="2">Uncharacterized protein</fullName>
    </submittedName>
</protein>
<evidence type="ECO:0000313" key="2">
    <source>
        <dbReference type="EMBL" id="TCO70856.1"/>
    </source>
</evidence>
<evidence type="ECO:0000256" key="1">
    <source>
        <dbReference type="SAM" id="MobiDB-lite"/>
    </source>
</evidence>
<feature type="compositionally biased region" description="Basic and acidic residues" evidence="1">
    <location>
        <begin position="194"/>
        <end position="210"/>
    </location>
</feature>
<proteinExistence type="predicted"/>
<evidence type="ECO:0000313" key="3">
    <source>
        <dbReference type="Proteomes" id="UP000295142"/>
    </source>
</evidence>
<reference evidence="2 3" key="1">
    <citation type="submission" date="2019-03" db="EMBL/GenBank/DDBJ databases">
        <title>Genomic Encyclopedia of Type Strains, Phase IV (KMG-IV): sequencing the most valuable type-strain genomes for metagenomic binning, comparative biology and taxonomic classification.</title>
        <authorList>
            <person name="Goeker M."/>
        </authorList>
    </citation>
    <scope>NUCLEOTIDE SEQUENCE [LARGE SCALE GENOMIC DNA]</scope>
    <source>
        <strain evidence="2 3">DSM 4868</strain>
    </source>
</reference>
<keyword evidence="3" id="KW-1185">Reference proteome</keyword>
<dbReference type="PROSITE" id="PS51257">
    <property type="entry name" value="PROKAR_LIPOPROTEIN"/>
    <property type="match status" value="1"/>
</dbReference>
<feature type="region of interest" description="Disordered" evidence="1">
    <location>
        <begin position="533"/>
        <end position="558"/>
    </location>
</feature>
<feature type="region of interest" description="Disordered" evidence="1">
    <location>
        <begin position="155"/>
        <end position="228"/>
    </location>
</feature>
<sequence length="667" mass="70432">MVNIRELVRGESERLMVGASKILTVSYGTFSCTLEGFEDSFDTMKAIAEYFRDLAADDRYFGAEPPTPDAEMLQRIAEREIRKRVEARVGEDGIVLRPAALPGDDGPPVFADEAPEARSIHADPMPASRTRPEDEPESVAAKLARIRAVVEKARSAAPAMYGEPGSGNDLDAIRPAPRTEGPPDPKLPDPAAEAPERRHARPAAEPRAETGDAAAEAEAGSPKGAGPSFLAERGVAATGIGIPAETVVADVQAPGAIPYGTGSSDAAGAAARVLTVLGTAGRPASGLGPEATAAPRARARVLKLKREDLAVHWPAAAPHPVARPPAAAAQDEARLPAALEAELQAELAALRAEFDSPDAGLAKVETSPPRQGPLLLQSPVQSPSPPPSHPAAKADAAPEMTESGEEAGDNLSAGSMADAGTASTKEGLPEAGREQVEIALQRLWDETNTKLEGVEQKRRRASIAHLKAAVAATFADRKAGAGPEGRADEERDRRPYRQVLAKVVRGNREATATDHPDGSGRLAPLMLVSEQRIDQPQPDPRTAHEAIRPRRVSAGGDDKAIPDAALARSSSFETFVAERGTTGITGVLEAAAAFLHQHEGQDHFSRPQVLRVAMDHLGRDIPREDVLRAFGSLLRIGTFKKLRRGDFVLASRDKGGDASEAAQRRHA</sequence>
<dbReference type="EMBL" id="SLWW01000008">
    <property type="protein sequence ID" value="TCO70856.1"/>
    <property type="molecule type" value="Genomic_DNA"/>
</dbReference>
<gene>
    <name evidence="2" type="ORF">EV655_10897</name>
</gene>